<keyword evidence="1" id="KW-0472">Membrane</keyword>
<keyword evidence="1" id="KW-1133">Transmembrane helix</keyword>
<reference evidence="2" key="1">
    <citation type="submission" date="2020-10" db="EMBL/GenBank/DDBJ databases">
        <authorList>
            <person name="Gilroy R."/>
        </authorList>
    </citation>
    <scope>NUCLEOTIDE SEQUENCE</scope>
    <source>
        <strain evidence="2">23406</strain>
    </source>
</reference>
<comment type="caution">
    <text evidence="2">The sequence shown here is derived from an EMBL/GenBank/DDBJ whole genome shotgun (WGS) entry which is preliminary data.</text>
</comment>
<gene>
    <name evidence="2" type="ORF">IAB14_07335</name>
</gene>
<evidence type="ECO:0000313" key="2">
    <source>
        <dbReference type="EMBL" id="HIV00906.1"/>
    </source>
</evidence>
<evidence type="ECO:0000256" key="1">
    <source>
        <dbReference type="SAM" id="Phobius"/>
    </source>
</evidence>
<feature type="transmembrane region" description="Helical" evidence="1">
    <location>
        <begin position="226"/>
        <end position="247"/>
    </location>
</feature>
<dbReference type="Proteomes" id="UP000886891">
    <property type="component" value="Unassembled WGS sequence"/>
</dbReference>
<reference evidence="2" key="2">
    <citation type="journal article" date="2021" name="PeerJ">
        <title>Extensive microbial diversity within the chicken gut microbiome revealed by metagenomics and culture.</title>
        <authorList>
            <person name="Gilroy R."/>
            <person name="Ravi A."/>
            <person name="Getino M."/>
            <person name="Pursley I."/>
            <person name="Horton D.L."/>
            <person name="Alikhan N.F."/>
            <person name="Baker D."/>
            <person name="Gharbi K."/>
            <person name="Hall N."/>
            <person name="Watson M."/>
            <person name="Adriaenssens E.M."/>
            <person name="Foster-Nyarko E."/>
            <person name="Jarju S."/>
            <person name="Secka A."/>
            <person name="Antonio M."/>
            <person name="Oren A."/>
            <person name="Chaudhuri R.R."/>
            <person name="La Ragione R."/>
            <person name="Hildebrand F."/>
            <person name="Pallen M.J."/>
        </authorList>
    </citation>
    <scope>NUCLEOTIDE SEQUENCE</scope>
    <source>
        <strain evidence="2">23406</strain>
    </source>
</reference>
<organism evidence="2 3">
    <name type="scientific">Candidatus Stercoripulliclostridium merdipullorum</name>
    <dbReference type="NCBI Taxonomy" id="2840952"/>
    <lineage>
        <taxon>Bacteria</taxon>
        <taxon>Bacillati</taxon>
        <taxon>Bacillota</taxon>
        <taxon>Clostridia</taxon>
        <taxon>Eubacteriales</taxon>
        <taxon>Candidatus Stercoripulliclostridium</taxon>
    </lineage>
</organism>
<feature type="transmembrane region" description="Helical" evidence="1">
    <location>
        <begin position="202"/>
        <end position="220"/>
    </location>
</feature>
<accession>A0A9D1NDJ2</accession>
<keyword evidence="1" id="KW-0812">Transmembrane</keyword>
<protein>
    <submittedName>
        <fullName evidence="2">Uncharacterized protein</fullName>
    </submittedName>
</protein>
<feature type="transmembrane region" description="Helical" evidence="1">
    <location>
        <begin position="29"/>
        <end position="48"/>
    </location>
</feature>
<evidence type="ECO:0000313" key="3">
    <source>
        <dbReference type="Proteomes" id="UP000886891"/>
    </source>
</evidence>
<name>A0A9D1NDJ2_9FIRM</name>
<proteinExistence type="predicted"/>
<sequence>MKLTDCILFSCLVGGICYAVTESVLPQRMRAALGAICLLLTLCLLMFFRSRYRAHKTPSADETMLLFALMGTEAATLHLQSLLPPDQLADAESNCFIRIDGEQRRLIYNAVRTNAAGEEDVAKAYRTAVRLKADEVVFLARQIPRKAMILASRLPSRFRFVDPYTFKRYLLKHNALPEQILVSVKRKPMDWKRLPETVFSRGRIKGYLGISLLMLAFSFLTPLKTYYLILALIPLVLAATALLYHAFRNAR</sequence>
<dbReference type="AlphaFoldDB" id="A0A9D1NDJ2"/>
<dbReference type="EMBL" id="DVOH01000058">
    <property type="protein sequence ID" value="HIV00906.1"/>
    <property type="molecule type" value="Genomic_DNA"/>
</dbReference>